<protein>
    <recommendedName>
        <fullName evidence="6">Armadillo-like helical domain-containing protein</fullName>
    </recommendedName>
</protein>
<dbReference type="InterPro" id="IPR013636">
    <property type="entry name" value="ARMH3_C"/>
</dbReference>
<dbReference type="PANTHER" id="PTHR13608">
    <property type="entry name" value="ARMADILLO-LIKE HELICAL DOMAIN-CONTAINING PROTEIN 3"/>
    <property type="match status" value="1"/>
</dbReference>
<feature type="region of interest" description="Disordered" evidence="5">
    <location>
        <begin position="1"/>
        <end position="31"/>
    </location>
</feature>
<gene>
    <name evidence="7" type="ORF">PCOS0759_LOCUS8059</name>
</gene>
<evidence type="ECO:0000256" key="5">
    <source>
        <dbReference type="SAM" id="MobiDB-lite"/>
    </source>
</evidence>
<keyword evidence="2" id="KW-0812">Transmembrane</keyword>
<feature type="compositionally biased region" description="Low complexity" evidence="5">
    <location>
        <begin position="344"/>
        <end position="362"/>
    </location>
</feature>
<dbReference type="PANTHER" id="PTHR13608:SF3">
    <property type="entry name" value="ARMADILLO-LIKE HELICAL DOMAIN-CONTAINING PROTEIN 3"/>
    <property type="match status" value="1"/>
</dbReference>
<feature type="compositionally biased region" description="Polar residues" evidence="5">
    <location>
        <begin position="507"/>
        <end position="520"/>
    </location>
</feature>
<dbReference type="InterPro" id="IPR039868">
    <property type="entry name" value="ARMD3-like"/>
</dbReference>
<feature type="region of interest" description="Disordered" evidence="5">
    <location>
        <begin position="337"/>
        <end position="364"/>
    </location>
</feature>
<dbReference type="EMBL" id="HBGD01009816">
    <property type="protein sequence ID" value="CAD9084805.1"/>
    <property type="molecule type" value="Transcribed_RNA"/>
</dbReference>
<evidence type="ECO:0000256" key="4">
    <source>
        <dbReference type="ARBA" id="ARBA00023136"/>
    </source>
</evidence>
<dbReference type="Pfam" id="PF08427">
    <property type="entry name" value="ARMH3_C"/>
    <property type="match status" value="1"/>
</dbReference>
<name>A0A7S1KV96_9EUKA</name>
<dbReference type="AlphaFoldDB" id="A0A7S1KV96"/>
<evidence type="ECO:0000259" key="6">
    <source>
        <dbReference type="Pfam" id="PF08427"/>
    </source>
</evidence>
<keyword evidence="4" id="KW-0472">Membrane</keyword>
<evidence type="ECO:0000256" key="2">
    <source>
        <dbReference type="ARBA" id="ARBA00022692"/>
    </source>
</evidence>
<sequence>MPPTSFLSSSSWWPSSSSTQSPPSKSKIHTTSQSLESKIGLIYEFLFKKFDGKNRNGTSLNQKRMHQEYVRQIQQPSSIRSLMAASSQSIDSFTSSSGTKSSPHSPSSPSSITPSAFITQFNASIASYDQRRIQIQDWDDIFILTPHIAHLRIILKEMSPQQCLERKGIFGGVLVREVVRQMEEYLDVVLEKASNQSKNNADDAPRQLHSHDIRASNALDTLTITLLSLFQKTWSNPTINLLTLITPGNDINMSDSFFERFVGLLGRLIGDKEGKHVHRAVRSRALILLLTILATPNVNLNQNALIDYFNIFGVLYESLMKGVILAPQVQVSTATNGTCAEGTPMSQPRNSSASSSPSHTPPNACSLKMKKHALRILLLLANYRKYESENVYLNHVRTENNAKVLFYLGDTVTKCLKEWVDEFTTNNEKTLIQSTFEYNQNAEISQHGSLGHFSWLPTGRTNLSSWLTNSVHSLVSQALVPPTSIMGGVIGATTGVVTSTGGRKRASSISAPSSEQDSLTSDQRMLRDIIPALLMLYEMIHSNSHFVKILTGSLSKIARKEEIAAGNDKSSTHPKSVDGGDIEKAIPHVLQEFISFCSIIFYHHAEDYDKALPHHAHLAIIIWICLLEHVTFQDYIFDLDISLRVNLFHKEKGKIYLHQYNGVGCVARVLFELLLQYTFHQARRDSFPVRQMRKAFAILHFVIGSAIARDIRLDLDYIALVNVCMRTLQICVEAKNFHLILQLLRLINMLVLCGDQYASTPQIYHSVLYELWRNRKPLDDLTAYIGSPELQTDIKGHSKLSVRAFQQLITNPMQVVQFFSDSLERTYGGKSFPTHRQASDLIQQHVDDLPLISIVKIEQIQLSYLENPNNVPFFTQYMRLFTKSVRKCVYQSLTEQDEDQRVV</sequence>
<comment type="subcellular location">
    <subcellularLocation>
        <location evidence="1">Membrane</location>
    </subcellularLocation>
</comment>
<dbReference type="GO" id="GO:0016020">
    <property type="term" value="C:membrane"/>
    <property type="evidence" value="ECO:0007669"/>
    <property type="project" value="UniProtKB-SubCell"/>
</dbReference>
<evidence type="ECO:0000313" key="7">
    <source>
        <dbReference type="EMBL" id="CAD9084805.1"/>
    </source>
</evidence>
<keyword evidence="3" id="KW-1133">Transmembrane helix</keyword>
<feature type="region of interest" description="Disordered" evidence="5">
    <location>
        <begin position="91"/>
        <end position="113"/>
    </location>
</feature>
<evidence type="ECO:0000256" key="3">
    <source>
        <dbReference type="ARBA" id="ARBA00022989"/>
    </source>
</evidence>
<evidence type="ECO:0000256" key="1">
    <source>
        <dbReference type="ARBA" id="ARBA00004370"/>
    </source>
</evidence>
<accession>A0A7S1KV96</accession>
<feature type="compositionally biased region" description="Low complexity" evidence="5">
    <location>
        <begin position="1"/>
        <end position="25"/>
    </location>
</feature>
<feature type="domain" description="Armadillo-like helical" evidence="6">
    <location>
        <begin position="666"/>
        <end position="886"/>
    </location>
</feature>
<proteinExistence type="predicted"/>
<reference evidence="7" key="1">
    <citation type="submission" date="2021-01" db="EMBL/GenBank/DDBJ databases">
        <authorList>
            <person name="Corre E."/>
            <person name="Pelletier E."/>
            <person name="Niang G."/>
            <person name="Scheremetjew M."/>
            <person name="Finn R."/>
            <person name="Kale V."/>
            <person name="Holt S."/>
            <person name="Cochrane G."/>
            <person name="Meng A."/>
            <person name="Brown T."/>
            <person name="Cohen L."/>
        </authorList>
    </citation>
    <scope>NUCLEOTIDE SEQUENCE</scope>
    <source>
        <strain evidence="7">WS</strain>
    </source>
</reference>
<dbReference type="GO" id="GO:0005829">
    <property type="term" value="C:cytosol"/>
    <property type="evidence" value="ECO:0007669"/>
    <property type="project" value="TreeGrafter"/>
</dbReference>
<organism evidence="7">
    <name type="scientific">Percolomonas cosmopolitus</name>
    <dbReference type="NCBI Taxonomy" id="63605"/>
    <lineage>
        <taxon>Eukaryota</taxon>
        <taxon>Discoba</taxon>
        <taxon>Heterolobosea</taxon>
        <taxon>Tetramitia</taxon>
        <taxon>Eutetramitia</taxon>
        <taxon>Percolomonadidae</taxon>
        <taxon>Percolomonas</taxon>
    </lineage>
</organism>
<feature type="region of interest" description="Disordered" evidence="5">
    <location>
        <begin position="498"/>
        <end position="520"/>
    </location>
</feature>